<organism evidence="2 3">
    <name type="scientific">Fasciolopsis buskii</name>
    <dbReference type="NCBI Taxonomy" id="27845"/>
    <lineage>
        <taxon>Eukaryota</taxon>
        <taxon>Metazoa</taxon>
        <taxon>Spiralia</taxon>
        <taxon>Lophotrochozoa</taxon>
        <taxon>Platyhelminthes</taxon>
        <taxon>Trematoda</taxon>
        <taxon>Digenea</taxon>
        <taxon>Plagiorchiida</taxon>
        <taxon>Echinostomata</taxon>
        <taxon>Echinostomatoidea</taxon>
        <taxon>Fasciolidae</taxon>
        <taxon>Fasciolopsis</taxon>
    </lineage>
</organism>
<dbReference type="Proteomes" id="UP000728185">
    <property type="component" value="Unassembled WGS sequence"/>
</dbReference>
<name>A0A8E0VGD3_9TREM</name>
<protein>
    <submittedName>
        <fullName evidence="2">Uncharacterized protein</fullName>
    </submittedName>
</protein>
<sequence length="121" mass="14088">TSYLSQRTKYVYTLTSLSFFANFFSPIQFKRFLMQQIRAFYAFRDTHEPVYFLAHIKFAKNVYQSGVIGIHFVLTAMHTLLWTPVGVMVPWICGFNFSSNPIALVFIPWESLDCAVWSDLV</sequence>
<keyword evidence="1" id="KW-0812">Transmembrane</keyword>
<evidence type="ECO:0000313" key="2">
    <source>
        <dbReference type="EMBL" id="KAA0186884.1"/>
    </source>
</evidence>
<dbReference type="AlphaFoldDB" id="A0A8E0VGD3"/>
<gene>
    <name evidence="2" type="ORF">FBUS_05761</name>
</gene>
<feature type="transmembrane region" description="Helical" evidence="1">
    <location>
        <begin position="12"/>
        <end position="29"/>
    </location>
</feature>
<comment type="caution">
    <text evidence="2">The sequence shown here is derived from an EMBL/GenBank/DDBJ whole genome shotgun (WGS) entry which is preliminary data.</text>
</comment>
<feature type="non-terminal residue" evidence="2">
    <location>
        <position position="1"/>
    </location>
</feature>
<accession>A0A8E0VGD3</accession>
<keyword evidence="1" id="KW-0472">Membrane</keyword>
<dbReference type="EMBL" id="LUCM01009513">
    <property type="protein sequence ID" value="KAA0186884.1"/>
    <property type="molecule type" value="Genomic_DNA"/>
</dbReference>
<keyword evidence="1" id="KW-1133">Transmembrane helix</keyword>
<keyword evidence="3" id="KW-1185">Reference proteome</keyword>
<proteinExistence type="predicted"/>
<evidence type="ECO:0000256" key="1">
    <source>
        <dbReference type="SAM" id="Phobius"/>
    </source>
</evidence>
<dbReference type="OrthoDB" id="10570325at2759"/>
<reference evidence="2" key="1">
    <citation type="submission" date="2019-05" db="EMBL/GenBank/DDBJ databases">
        <title>Annotation for the trematode Fasciolopsis buski.</title>
        <authorList>
            <person name="Choi Y.-J."/>
        </authorList>
    </citation>
    <scope>NUCLEOTIDE SEQUENCE</scope>
    <source>
        <strain evidence="2">HT</strain>
        <tissue evidence="2">Whole worm</tissue>
    </source>
</reference>
<evidence type="ECO:0000313" key="3">
    <source>
        <dbReference type="Proteomes" id="UP000728185"/>
    </source>
</evidence>